<evidence type="ECO:0000313" key="3">
    <source>
        <dbReference type="WBParaSite" id="maker-uti_cns_0009086-snap-gene-0.3-mRNA-1"/>
    </source>
</evidence>
<feature type="compositionally biased region" description="Polar residues" evidence="1">
    <location>
        <begin position="760"/>
        <end position="770"/>
    </location>
</feature>
<accession>A0A1I8I1F6</accession>
<dbReference type="SUPFAM" id="SSF51206">
    <property type="entry name" value="cAMP-binding domain-like"/>
    <property type="match status" value="1"/>
</dbReference>
<protein>
    <submittedName>
        <fullName evidence="3">Mab-21 domain-containing protein</fullName>
    </submittedName>
</protein>
<keyword evidence="2" id="KW-1185">Reference proteome</keyword>
<dbReference type="Proteomes" id="UP000095280">
    <property type="component" value="Unplaced"/>
</dbReference>
<sequence>YLQLDGHFFQPVLQQIRAVAESSAEVLRRPVKTDLPAGFPIRRVVSSTKQLFDLAGDSGRGGCQRPTCIPTLLPVAARPVLRSAVSLAMAASRSDIAVTLAIKLPAIKDVQSATLRRQELLAQGALANPWRPQHLQSRLDIGAAVAAAAAASADADAEVVPAAAAGFDAAAAAAATAAATAVGVNSRSLLAAELFKLQLLLALRTSRSPSFTRPRRVRRKLRTRSNCGCCGCLDGNSGSKYSPSDPELSEQLHSALEQSGFTESRAALQSAAADVLQQILRSRLNDVDFFVVGSYSEGWGNSLTTLDGRTDANSDIDVMYLIRGREYHQRGLCECDGAPEQHELVNGHIQCSGYASNPASTKPGFTLRPALDDVFAGRLCRYPPIALLLPNRVSNIPHPVLEALRKVLTSASSPCHVVHAASPDREGEELRVSTSFLEKRMLRSLTTLQGQLFVTLKYLVKKVICHKNGFNQQGLKSYHVKTITFRMVDETPVEQWKKENLVSLTRQSLQMLLDCVEKSREQDRQTPDTPDRSRGRIMDHFFLSDAAIYLKGADKERVDQHLDGIMSTLRTVIDRLPQLLQQFIGSLRPIYDVVRECLVRLSCSDCSPRSQESLTELIARLPDCALSAREALRALACLKFGYRGTAERVVSLYSGHSVSRGIAWSREKSATEATEKFVMRHLSSRDSASLDFLSGWTAEQLKHSNGKIEERCYKRAAVIVKNSSCSRWICVVKSGSAQVLLALDKVGPSLHQRHHACRRPQTSRNPQQAAQAPYPRRIRPVAPADDDLADEDQRPFITHLPPPPQSPQRAQQEPHRPQTTAGAPERKAAAASTGSGESTRRPPTAETYGSAVSEPCQQRSTVKSAMKFERSMSRTYELDEDPAASLVPTNQLDRRYHRYDNETDVQLPEQPQFTRLRTLTRGEVFGLQELFRTDQPALSLISGAPSTRCLLLDKAYYVEQSPKQLLDCLRNQVTHYPNRRELQRRLQERVNWEAYKQLRLTQWAGGCGVGGSISLQPRTPPRLPGHWLPGVTTACLRRPFSCCCCPPTTAKITGRPIRLRRCSAIAVNGGRGGAPLSGPTLSTMSPGCRPAAAAGDPLSTWPTMARGGSDKTVGGVAVVGGDKLVEPDAGGSVQAVQQRLDAASQSRVVVAQLVRPTAQVPYSVDVNIGQRVALGVHQGRFGQANAIVQMATQTGGVFAIRLWSLRSGGHGRCRYTVARVPLTVWLNMAAGANEVLAISSCAAELYWRDFKGRKIFFHSDYQAALQALCHTTTNSLRLYWAAQQAGSEEHHLVHVDPKKRQFQ</sequence>
<proteinExistence type="predicted"/>
<dbReference type="Gene3D" id="1.10.1410.40">
    <property type="match status" value="1"/>
</dbReference>
<name>A0A1I8I1F6_9PLAT</name>
<dbReference type="WBParaSite" id="maker-uti_cns_0009086-snap-gene-0.3-mRNA-1">
    <property type="protein sequence ID" value="maker-uti_cns_0009086-snap-gene-0.3-mRNA-1"/>
    <property type="gene ID" value="maker-uti_cns_0009086-snap-gene-0.3"/>
</dbReference>
<feature type="region of interest" description="Disordered" evidence="1">
    <location>
        <begin position="751"/>
        <end position="864"/>
    </location>
</feature>
<evidence type="ECO:0000313" key="2">
    <source>
        <dbReference type="Proteomes" id="UP000095280"/>
    </source>
</evidence>
<organism evidence="2 3">
    <name type="scientific">Macrostomum lignano</name>
    <dbReference type="NCBI Taxonomy" id="282301"/>
    <lineage>
        <taxon>Eukaryota</taxon>
        <taxon>Metazoa</taxon>
        <taxon>Spiralia</taxon>
        <taxon>Lophotrochozoa</taxon>
        <taxon>Platyhelminthes</taxon>
        <taxon>Rhabditophora</taxon>
        <taxon>Macrostomorpha</taxon>
        <taxon>Macrostomida</taxon>
        <taxon>Macrostomidae</taxon>
        <taxon>Macrostomum</taxon>
    </lineage>
</organism>
<reference evidence="3" key="1">
    <citation type="submission" date="2016-11" db="UniProtKB">
        <authorList>
            <consortium name="WormBaseParasite"/>
        </authorList>
    </citation>
    <scope>IDENTIFICATION</scope>
</reference>
<dbReference type="InterPro" id="IPR018490">
    <property type="entry name" value="cNMP-bd_dom_sf"/>
</dbReference>
<evidence type="ECO:0000256" key="1">
    <source>
        <dbReference type="SAM" id="MobiDB-lite"/>
    </source>
</evidence>
<dbReference type="PANTHER" id="PTHR23011">
    <property type="entry name" value="CYCLIC NUCLEOTIDE-BINDING DOMAIN CONTAINING PROTEIN"/>
    <property type="match status" value="1"/>
</dbReference>
<dbReference type="PANTHER" id="PTHR23011:SF28">
    <property type="entry name" value="CYCLIC NUCLEOTIDE-BINDING DOMAIN CONTAINING PROTEIN"/>
    <property type="match status" value="1"/>
</dbReference>